<organism evidence="2 3">
    <name type="scientific">Multifurca ochricompacta</name>
    <dbReference type="NCBI Taxonomy" id="376703"/>
    <lineage>
        <taxon>Eukaryota</taxon>
        <taxon>Fungi</taxon>
        <taxon>Dikarya</taxon>
        <taxon>Basidiomycota</taxon>
        <taxon>Agaricomycotina</taxon>
        <taxon>Agaricomycetes</taxon>
        <taxon>Russulales</taxon>
        <taxon>Russulaceae</taxon>
        <taxon>Multifurca</taxon>
    </lineage>
</organism>
<gene>
    <name evidence="2" type="ORF">B0F90DRAFT_1281336</name>
</gene>
<dbReference type="EMBL" id="WTXG01000072">
    <property type="protein sequence ID" value="KAI0294609.1"/>
    <property type="molecule type" value="Genomic_DNA"/>
</dbReference>
<evidence type="ECO:0000313" key="3">
    <source>
        <dbReference type="Proteomes" id="UP001203297"/>
    </source>
</evidence>
<accession>A0AAD4LXL7</accession>
<dbReference type="SUPFAM" id="SSF52047">
    <property type="entry name" value="RNI-like"/>
    <property type="match status" value="1"/>
</dbReference>
<feature type="region of interest" description="Disordered" evidence="1">
    <location>
        <begin position="27"/>
        <end position="51"/>
    </location>
</feature>
<dbReference type="Proteomes" id="UP001203297">
    <property type="component" value="Unassembled WGS sequence"/>
</dbReference>
<evidence type="ECO:0000313" key="2">
    <source>
        <dbReference type="EMBL" id="KAI0294609.1"/>
    </source>
</evidence>
<keyword evidence="3" id="KW-1185">Reference proteome</keyword>
<comment type="caution">
    <text evidence="2">The sequence shown here is derived from an EMBL/GenBank/DDBJ whole genome shotgun (WGS) entry which is preliminary data.</text>
</comment>
<sequence length="452" mass="50565">MEGFLATIRSPWITHCVQEVRYQYWDPEPHRHESPTPGDISARRGATVEDDGDDHRALVRDMLHRALCRLHELPALRSLSIRFGDIAPQAGELDSIRDDLASILDALIFLGGSVSIPSLPLPLNHQHHRHNSYPHLHSFQLKSLSLARLPPIHLRQYDHPAFGALLADLEHLEIHSAGTDAWTDLVTDPLPPGLISPCEPFFSHTLPRRILTAPNVMTTTTIPRGMAIATTQNLVHLEALSLSFSDPIGVFYITYSFADLYFPRLRALRLQHVQFSGACDAERFITRHSAMLLELHLAHCQIAVPQNSAGQQAVDAAGVIAAAAAAAAAAAVAATGTGHGGGEELVMPDEDGFDDWPVVPRPWSDVYLEFANKLDRLVFLDVQDPWWMSFPDRYVAYSPRDVMQFLEEGREEDVRALEIFRRTVKERAERSGMEYKPALRIPDEDEFICDCH</sequence>
<evidence type="ECO:0000256" key="1">
    <source>
        <dbReference type="SAM" id="MobiDB-lite"/>
    </source>
</evidence>
<proteinExistence type="predicted"/>
<protein>
    <submittedName>
        <fullName evidence="2">Uncharacterized protein</fullName>
    </submittedName>
</protein>
<reference evidence="2" key="1">
    <citation type="journal article" date="2022" name="New Phytol.">
        <title>Evolutionary transition to the ectomycorrhizal habit in the genomes of a hyperdiverse lineage of mushroom-forming fungi.</title>
        <authorList>
            <person name="Looney B."/>
            <person name="Miyauchi S."/>
            <person name="Morin E."/>
            <person name="Drula E."/>
            <person name="Courty P.E."/>
            <person name="Kohler A."/>
            <person name="Kuo A."/>
            <person name="LaButti K."/>
            <person name="Pangilinan J."/>
            <person name="Lipzen A."/>
            <person name="Riley R."/>
            <person name="Andreopoulos W."/>
            <person name="He G."/>
            <person name="Johnson J."/>
            <person name="Nolan M."/>
            <person name="Tritt A."/>
            <person name="Barry K.W."/>
            <person name="Grigoriev I.V."/>
            <person name="Nagy L.G."/>
            <person name="Hibbett D."/>
            <person name="Henrissat B."/>
            <person name="Matheny P.B."/>
            <person name="Labbe J."/>
            <person name="Martin F.M."/>
        </authorList>
    </citation>
    <scope>NUCLEOTIDE SEQUENCE</scope>
    <source>
        <strain evidence="2">BPL690</strain>
    </source>
</reference>
<name>A0AAD4LXL7_9AGAM</name>
<dbReference type="AlphaFoldDB" id="A0AAD4LXL7"/>